<dbReference type="InterPro" id="IPR031330">
    <property type="entry name" value="Gly_Hdrlase_35_cat"/>
</dbReference>
<sequence>MSPTASRTLTVADGRLVRDGQPHRVLSGALHYFRVHPDLWRHRLQSLQAMGLNCVETYVPWNLHEPHPGEFVFEGLGDLEGFLDLAAELGLDAIVRPGPYI</sequence>
<dbReference type="SUPFAM" id="SSF51445">
    <property type="entry name" value="(Trans)glycosidases"/>
    <property type="match status" value="1"/>
</dbReference>
<reference evidence="3" key="1">
    <citation type="submission" date="2020-10" db="EMBL/GenBank/DDBJ databases">
        <authorList>
            <person name="Gilroy R."/>
        </authorList>
    </citation>
    <scope>NUCLEOTIDE SEQUENCE</scope>
    <source>
        <strain evidence="3">ChiGjej1B1-24693</strain>
    </source>
</reference>
<comment type="caution">
    <text evidence="3">The sequence shown here is derived from an EMBL/GenBank/DDBJ whole genome shotgun (WGS) entry which is preliminary data.</text>
</comment>
<dbReference type="InterPro" id="IPR017853">
    <property type="entry name" value="GH"/>
</dbReference>
<gene>
    <name evidence="3" type="ORF">IAA98_14995</name>
</gene>
<name>A0A9D1H0I1_9ACTN</name>
<organism evidence="3 4">
    <name type="scientific">Candidatus Avipropionibacterium avicola</name>
    <dbReference type="NCBI Taxonomy" id="2840701"/>
    <lineage>
        <taxon>Bacteria</taxon>
        <taxon>Bacillati</taxon>
        <taxon>Actinomycetota</taxon>
        <taxon>Actinomycetes</taxon>
        <taxon>Propionibacteriales</taxon>
        <taxon>Propionibacteriaceae</taxon>
        <taxon>Propionibacteriaceae incertae sedis</taxon>
        <taxon>Candidatus Avipropionibacterium</taxon>
    </lineage>
</organism>
<accession>A0A9D1H0I1</accession>
<proteinExistence type="inferred from homology"/>
<dbReference type="PANTHER" id="PTHR23421">
    <property type="entry name" value="BETA-GALACTOSIDASE RELATED"/>
    <property type="match status" value="1"/>
</dbReference>
<dbReference type="Pfam" id="PF01301">
    <property type="entry name" value="Glyco_hydro_35"/>
    <property type="match status" value="1"/>
</dbReference>
<reference evidence="3" key="2">
    <citation type="journal article" date="2021" name="PeerJ">
        <title>Extensive microbial diversity within the chicken gut microbiome revealed by metagenomics and culture.</title>
        <authorList>
            <person name="Gilroy R."/>
            <person name="Ravi A."/>
            <person name="Getino M."/>
            <person name="Pursley I."/>
            <person name="Horton D.L."/>
            <person name="Alikhan N.F."/>
            <person name="Baker D."/>
            <person name="Gharbi K."/>
            <person name="Hall N."/>
            <person name="Watson M."/>
            <person name="Adriaenssens E.M."/>
            <person name="Foster-Nyarko E."/>
            <person name="Jarju S."/>
            <person name="Secka A."/>
            <person name="Antonio M."/>
            <person name="Oren A."/>
            <person name="Chaudhuri R.R."/>
            <person name="La Ragione R."/>
            <person name="Hildebrand F."/>
            <person name="Pallen M.J."/>
        </authorList>
    </citation>
    <scope>NUCLEOTIDE SEQUENCE</scope>
    <source>
        <strain evidence="3">ChiGjej1B1-24693</strain>
    </source>
</reference>
<feature type="non-terminal residue" evidence="3">
    <location>
        <position position="101"/>
    </location>
</feature>
<dbReference type="PRINTS" id="PR00742">
    <property type="entry name" value="GLHYDRLASE35"/>
</dbReference>
<dbReference type="EMBL" id="DVLP01000433">
    <property type="protein sequence ID" value="HIT76884.1"/>
    <property type="molecule type" value="Genomic_DNA"/>
</dbReference>
<dbReference type="AlphaFoldDB" id="A0A9D1H0I1"/>
<dbReference type="Proteomes" id="UP000886842">
    <property type="component" value="Unassembled WGS sequence"/>
</dbReference>
<evidence type="ECO:0000259" key="2">
    <source>
        <dbReference type="Pfam" id="PF01301"/>
    </source>
</evidence>
<dbReference type="InterPro" id="IPR001944">
    <property type="entry name" value="Glycoside_Hdrlase_35"/>
</dbReference>
<dbReference type="Gene3D" id="3.20.20.80">
    <property type="entry name" value="Glycosidases"/>
    <property type="match status" value="1"/>
</dbReference>
<evidence type="ECO:0000313" key="4">
    <source>
        <dbReference type="Proteomes" id="UP000886842"/>
    </source>
</evidence>
<dbReference type="GO" id="GO:0005975">
    <property type="term" value="P:carbohydrate metabolic process"/>
    <property type="evidence" value="ECO:0007669"/>
    <property type="project" value="InterPro"/>
</dbReference>
<evidence type="ECO:0000313" key="3">
    <source>
        <dbReference type="EMBL" id="HIT76884.1"/>
    </source>
</evidence>
<protein>
    <submittedName>
        <fullName evidence="3">Beta-galactosidase</fullName>
    </submittedName>
</protein>
<evidence type="ECO:0000256" key="1">
    <source>
        <dbReference type="ARBA" id="ARBA00009809"/>
    </source>
</evidence>
<feature type="domain" description="Glycoside hydrolase 35 catalytic" evidence="2">
    <location>
        <begin position="16"/>
        <end position="101"/>
    </location>
</feature>
<dbReference type="GO" id="GO:0004553">
    <property type="term" value="F:hydrolase activity, hydrolyzing O-glycosyl compounds"/>
    <property type="evidence" value="ECO:0007669"/>
    <property type="project" value="InterPro"/>
</dbReference>
<comment type="similarity">
    <text evidence="1">Belongs to the glycosyl hydrolase 35 family.</text>
</comment>